<dbReference type="InterPro" id="IPR015943">
    <property type="entry name" value="WD40/YVTN_repeat-like_dom_sf"/>
</dbReference>
<evidence type="ECO:0000313" key="4">
    <source>
        <dbReference type="EMBL" id="CAF1223844.1"/>
    </source>
</evidence>
<dbReference type="Pfam" id="PF00400">
    <property type="entry name" value="WD40"/>
    <property type="match status" value="1"/>
</dbReference>
<comment type="caution">
    <text evidence="4">The sequence shown here is derived from an EMBL/GenBank/DDBJ whole genome shotgun (WGS) entry which is preliminary data.</text>
</comment>
<dbReference type="InterPro" id="IPR011047">
    <property type="entry name" value="Quinoprotein_ADH-like_sf"/>
</dbReference>
<evidence type="ECO:0008006" key="7">
    <source>
        <dbReference type="Google" id="ProtNLM"/>
    </source>
</evidence>
<evidence type="ECO:0000256" key="3">
    <source>
        <dbReference type="PROSITE-ProRule" id="PRU00221"/>
    </source>
</evidence>
<evidence type="ECO:0000256" key="2">
    <source>
        <dbReference type="ARBA" id="ARBA00022737"/>
    </source>
</evidence>
<gene>
    <name evidence="4" type="ORF">GPM918_LOCUS24826</name>
    <name evidence="5" type="ORF">SRO942_LOCUS24824</name>
</gene>
<protein>
    <recommendedName>
        <fullName evidence="7">WD40 repeat domain-containing protein</fullName>
    </recommendedName>
</protein>
<dbReference type="EMBL" id="CAJOBC010009397">
    <property type="protein sequence ID" value="CAF3986936.1"/>
    <property type="molecule type" value="Genomic_DNA"/>
</dbReference>
<organism evidence="4 6">
    <name type="scientific">Didymodactylos carnosus</name>
    <dbReference type="NCBI Taxonomy" id="1234261"/>
    <lineage>
        <taxon>Eukaryota</taxon>
        <taxon>Metazoa</taxon>
        <taxon>Spiralia</taxon>
        <taxon>Gnathifera</taxon>
        <taxon>Rotifera</taxon>
        <taxon>Eurotatoria</taxon>
        <taxon>Bdelloidea</taxon>
        <taxon>Philodinida</taxon>
        <taxon>Philodinidae</taxon>
        <taxon>Didymodactylos</taxon>
    </lineage>
</organism>
<reference evidence="4" key="1">
    <citation type="submission" date="2021-02" db="EMBL/GenBank/DDBJ databases">
        <authorList>
            <person name="Nowell W R."/>
        </authorList>
    </citation>
    <scope>NUCLEOTIDE SEQUENCE</scope>
</reference>
<dbReference type="Proteomes" id="UP000663829">
    <property type="component" value="Unassembled WGS sequence"/>
</dbReference>
<keyword evidence="1 3" id="KW-0853">WD repeat</keyword>
<accession>A0A814Y2S3</accession>
<dbReference type="PANTHER" id="PTHR19848:SF8">
    <property type="entry name" value="F-BOX AND WD REPEAT DOMAIN CONTAINING 7"/>
    <property type="match status" value="1"/>
</dbReference>
<keyword evidence="2" id="KW-0677">Repeat</keyword>
<dbReference type="InterPro" id="IPR019775">
    <property type="entry name" value="WD40_repeat_CS"/>
</dbReference>
<dbReference type="EMBL" id="CAJNOQ010009397">
    <property type="protein sequence ID" value="CAF1223844.1"/>
    <property type="molecule type" value="Genomic_DNA"/>
</dbReference>
<sequence>MLDALDIPLNSIIQPHEDLKPLYEFKVSDAPILSLALSPHQDFIVAGTGNSSGGKKFAGIFLRAKSEWNDAQENALLTYKIELPIPIDYSTQALAISVDGEMIIGQSDDYIWKWDRENKRVLEFDGSKFLSIDHHPRVERVRILPLKDMIIINQDLSKGILSRKYISARIFDIRTGKLIRSLKGAHGYLSDLAVDPNGTIIAGVIKDGSAIFWDAQTGELKKALNMVSGIFGNQAEQKQLITKIALSNKYIAIYGKDKQIKLLDFNFKELKSWDISSQTIAELKISPDEKYIIFRELYGPVMGIITIETDKMMRFKISEGPTHFIMSNDAKRIIIGSEKGGIKIFDIEEILKGKSKEKSVDLTITKNALIHLTSSLSSLSSRGE</sequence>
<proteinExistence type="predicted"/>
<evidence type="ECO:0000313" key="5">
    <source>
        <dbReference type="EMBL" id="CAF3986936.1"/>
    </source>
</evidence>
<dbReference type="InterPro" id="IPR001680">
    <property type="entry name" value="WD40_rpt"/>
</dbReference>
<dbReference type="Proteomes" id="UP000681722">
    <property type="component" value="Unassembled WGS sequence"/>
</dbReference>
<dbReference type="PROSITE" id="PS50082">
    <property type="entry name" value="WD_REPEATS_2"/>
    <property type="match status" value="1"/>
</dbReference>
<evidence type="ECO:0000313" key="6">
    <source>
        <dbReference type="Proteomes" id="UP000663829"/>
    </source>
</evidence>
<dbReference type="SMART" id="SM00320">
    <property type="entry name" value="WD40"/>
    <property type="match status" value="3"/>
</dbReference>
<dbReference type="PROSITE" id="PS00678">
    <property type="entry name" value="WD_REPEATS_1"/>
    <property type="match status" value="1"/>
</dbReference>
<name>A0A814Y2S3_9BILA</name>
<dbReference type="Gene3D" id="2.130.10.10">
    <property type="entry name" value="YVTN repeat-like/Quinoprotein amine dehydrogenase"/>
    <property type="match status" value="2"/>
</dbReference>
<evidence type="ECO:0000256" key="1">
    <source>
        <dbReference type="ARBA" id="ARBA00022574"/>
    </source>
</evidence>
<dbReference type="SUPFAM" id="SSF50998">
    <property type="entry name" value="Quinoprotein alcohol dehydrogenase-like"/>
    <property type="match status" value="1"/>
</dbReference>
<dbReference type="OrthoDB" id="8883818at2759"/>
<dbReference type="AlphaFoldDB" id="A0A814Y2S3"/>
<dbReference type="PANTHER" id="PTHR19848">
    <property type="entry name" value="WD40 REPEAT PROTEIN"/>
    <property type="match status" value="1"/>
</dbReference>
<feature type="repeat" description="WD" evidence="3">
    <location>
        <begin position="182"/>
        <end position="223"/>
    </location>
</feature>
<keyword evidence="6" id="KW-1185">Reference proteome</keyword>